<keyword evidence="5 7" id="KW-0597">Phosphoprotein</keyword>
<dbReference type="Gene3D" id="3.40.50.2300">
    <property type="match status" value="1"/>
</dbReference>
<feature type="active site" evidence="5 6">
    <location>
        <position position="188"/>
    </location>
</feature>
<evidence type="ECO:0000256" key="5">
    <source>
        <dbReference type="HAMAP-Rule" id="MF_00099"/>
    </source>
</evidence>
<dbReference type="NCBIfam" id="NF001965">
    <property type="entry name" value="PRK00742.1"/>
    <property type="match status" value="1"/>
</dbReference>
<dbReference type="CDD" id="cd17541">
    <property type="entry name" value="REC_CheB-like"/>
    <property type="match status" value="1"/>
</dbReference>
<dbReference type="Pfam" id="PF00072">
    <property type="entry name" value="Response_reg"/>
    <property type="match status" value="1"/>
</dbReference>
<dbReference type="Pfam" id="PF01339">
    <property type="entry name" value="CheB_methylest"/>
    <property type="match status" value="1"/>
</dbReference>
<keyword evidence="3 5" id="KW-0378">Hydrolase</keyword>
<comment type="PTM">
    <text evidence="5">Phosphorylated by CheA. Phosphorylation of the N-terminal regulatory domain activates the methylesterase activity.</text>
</comment>
<evidence type="ECO:0000256" key="2">
    <source>
        <dbReference type="ARBA" id="ARBA00022500"/>
    </source>
</evidence>
<dbReference type="PANTHER" id="PTHR42872">
    <property type="entry name" value="PROTEIN-GLUTAMATE METHYLESTERASE/PROTEIN-GLUTAMINE GLUTAMINASE"/>
    <property type="match status" value="1"/>
</dbReference>
<sequence length="349" mass="36908">MSCRVLVVDDSRSMRALIAETLRRDPRIEVVGEAADPLAARDAIKELNPDVVTLDIEMPKMNGLEFLERLMRLRPTRVVVISSLTERGAATTIRAMEIGAMECIAKPSPKDRTSFDDLAQKVVQIGAAPKPMGPPVRSRTDDNGAGDRAYSPDGRIVAIGSSMGGVDALFTVLSALPANCPPTVVVQHMPALFTQSFAARLDRACKASVAEAKDGDPLEVGRVLIAPGGSAHLELVKRSRTICRLVEGDTVSGHRPSVDVLFRSAARVSGANTVGAILTGMGRDGAEGLLELRNAGASTIGQDEATCIVYGMPRAAYEIGAVETQLPLHKIGPRIIAATNAAKARVSCP</sequence>
<comment type="catalytic activity">
    <reaction evidence="5">
        <text>L-glutaminyl-[protein] + H2O = L-glutamyl-[protein] + NH4(+)</text>
        <dbReference type="Rhea" id="RHEA:16441"/>
        <dbReference type="Rhea" id="RHEA-COMP:10207"/>
        <dbReference type="Rhea" id="RHEA-COMP:10208"/>
        <dbReference type="ChEBI" id="CHEBI:15377"/>
        <dbReference type="ChEBI" id="CHEBI:28938"/>
        <dbReference type="ChEBI" id="CHEBI:29973"/>
        <dbReference type="ChEBI" id="CHEBI:30011"/>
        <dbReference type="EC" id="3.5.1.44"/>
    </reaction>
</comment>
<organism evidence="10 11">
    <name type="scientific">Methylocystis iwaonis</name>
    <dbReference type="NCBI Taxonomy" id="2885079"/>
    <lineage>
        <taxon>Bacteria</taxon>
        <taxon>Pseudomonadati</taxon>
        <taxon>Pseudomonadota</taxon>
        <taxon>Alphaproteobacteria</taxon>
        <taxon>Hyphomicrobiales</taxon>
        <taxon>Methylocystaceae</taxon>
        <taxon>Methylocystis</taxon>
    </lineage>
</organism>
<evidence type="ECO:0000259" key="8">
    <source>
        <dbReference type="PROSITE" id="PS50110"/>
    </source>
</evidence>
<evidence type="ECO:0000256" key="1">
    <source>
        <dbReference type="ARBA" id="ARBA00022490"/>
    </source>
</evidence>
<dbReference type="Gene3D" id="3.40.50.180">
    <property type="entry name" value="Methylesterase CheB, C-terminal domain"/>
    <property type="match status" value="1"/>
</dbReference>
<keyword evidence="11" id="KW-1185">Reference proteome</keyword>
<comment type="similarity">
    <text evidence="5">Belongs to the CheB family.</text>
</comment>
<dbReference type="InterPro" id="IPR035909">
    <property type="entry name" value="CheB_C"/>
</dbReference>
<gene>
    <name evidence="10" type="primary">cheB_1</name>
    <name evidence="5" type="synonym">cheB</name>
    <name evidence="10" type="ORF">SS37A_05560</name>
</gene>
<evidence type="ECO:0000256" key="4">
    <source>
        <dbReference type="ARBA" id="ARBA00048267"/>
    </source>
</evidence>
<comment type="catalytic activity">
    <reaction evidence="4 5">
        <text>[protein]-L-glutamate 5-O-methyl ester + H2O = L-glutamyl-[protein] + methanol + H(+)</text>
        <dbReference type="Rhea" id="RHEA:23236"/>
        <dbReference type="Rhea" id="RHEA-COMP:10208"/>
        <dbReference type="Rhea" id="RHEA-COMP:10311"/>
        <dbReference type="ChEBI" id="CHEBI:15377"/>
        <dbReference type="ChEBI" id="CHEBI:15378"/>
        <dbReference type="ChEBI" id="CHEBI:17790"/>
        <dbReference type="ChEBI" id="CHEBI:29973"/>
        <dbReference type="ChEBI" id="CHEBI:82795"/>
        <dbReference type="EC" id="3.1.1.61"/>
    </reaction>
</comment>
<dbReference type="InterPro" id="IPR011006">
    <property type="entry name" value="CheY-like_superfamily"/>
</dbReference>
<dbReference type="PROSITE" id="PS50110">
    <property type="entry name" value="RESPONSE_REGULATORY"/>
    <property type="match status" value="1"/>
</dbReference>
<feature type="domain" description="CheB-type methylesterase" evidence="9">
    <location>
        <begin position="150"/>
        <end position="342"/>
    </location>
</feature>
<name>A0ABM8E543_9HYPH</name>
<evidence type="ECO:0000256" key="3">
    <source>
        <dbReference type="ARBA" id="ARBA00022801"/>
    </source>
</evidence>
<dbReference type="InterPro" id="IPR001789">
    <property type="entry name" value="Sig_transdc_resp-reg_receiver"/>
</dbReference>
<keyword evidence="2 5" id="KW-0145">Chemotaxis</keyword>
<dbReference type="PROSITE" id="PS50122">
    <property type="entry name" value="CHEB"/>
    <property type="match status" value="1"/>
</dbReference>
<accession>A0ABM8E543</accession>
<feature type="active site" evidence="5 6">
    <location>
        <position position="284"/>
    </location>
</feature>
<dbReference type="Proteomes" id="UP001317629">
    <property type="component" value="Chromosome"/>
</dbReference>
<dbReference type="NCBIfam" id="NF009206">
    <property type="entry name" value="PRK12555.1"/>
    <property type="match status" value="1"/>
</dbReference>
<dbReference type="EC" id="3.1.1.61" evidence="5"/>
<feature type="domain" description="Response regulatory" evidence="8">
    <location>
        <begin position="4"/>
        <end position="121"/>
    </location>
</feature>
<dbReference type="EMBL" id="AP027142">
    <property type="protein sequence ID" value="BDV33027.1"/>
    <property type="molecule type" value="Genomic_DNA"/>
</dbReference>
<evidence type="ECO:0000313" key="11">
    <source>
        <dbReference type="Proteomes" id="UP001317629"/>
    </source>
</evidence>
<dbReference type="CDD" id="cd16432">
    <property type="entry name" value="CheB_Rec"/>
    <property type="match status" value="1"/>
</dbReference>
<dbReference type="PANTHER" id="PTHR42872:SF6">
    <property type="entry name" value="PROTEIN-GLUTAMATE METHYLESTERASE_PROTEIN-GLUTAMINE GLUTAMINASE"/>
    <property type="match status" value="1"/>
</dbReference>
<dbReference type="SMART" id="SM00448">
    <property type="entry name" value="REC"/>
    <property type="match status" value="1"/>
</dbReference>
<comment type="function">
    <text evidence="5">Involved in chemotaxis. Part of a chemotaxis signal transduction system that modulates chemotaxis in response to various stimuli. Catalyzes the demethylation of specific methylglutamate residues introduced into the chemoreceptors (methyl-accepting chemotaxis proteins or MCP) by CheR. Also mediates the irreversible deamidation of specific glutamine residues to glutamic acid.</text>
</comment>
<evidence type="ECO:0000256" key="6">
    <source>
        <dbReference type="PROSITE-ProRule" id="PRU00050"/>
    </source>
</evidence>
<dbReference type="RefSeq" id="WP_281930325.1">
    <property type="nucleotide sequence ID" value="NZ_AP027142.1"/>
</dbReference>
<feature type="modified residue" description="4-aspartylphosphate" evidence="5 7">
    <location>
        <position position="55"/>
    </location>
</feature>
<feature type="active site" evidence="5 6">
    <location>
        <position position="162"/>
    </location>
</feature>
<dbReference type="EC" id="3.5.1.44" evidence="5"/>
<evidence type="ECO:0000259" key="9">
    <source>
        <dbReference type="PROSITE" id="PS50122"/>
    </source>
</evidence>
<dbReference type="InterPro" id="IPR008248">
    <property type="entry name" value="CheB-like"/>
</dbReference>
<dbReference type="HAMAP" id="MF_00099">
    <property type="entry name" value="CheB_chemtxs"/>
    <property type="match status" value="1"/>
</dbReference>
<dbReference type="SUPFAM" id="SSF52738">
    <property type="entry name" value="Methylesterase CheB, C-terminal domain"/>
    <property type="match status" value="1"/>
</dbReference>
<dbReference type="InterPro" id="IPR000673">
    <property type="entry name" value="Sig_transdc_resp-reg_Me-estase"/>
</dbReference>
<keyword evidence="1 5" id="KW-0963">Cytoplasm</keyword>
<reference evidence="10 11" key="1">
    <citation type="journal article" date="2023" name="Int. J. Syst. Evol. Microbiol.">
        <title>Methylocystis iwaonis sp. nov., a type II methane-oxidizing bacterium from surface soil of a rice paddy field in Japan, and emended description of the genus Methylocystis (ex Whittenbury et al. 1970) Bowman et al. 1993.</title>
        <authorList>
            <person name="Kaise H."/>
            <person name="Sawadogo J.B."/>
            <person name="Alam M.S."/>
            <person name="Ueno C."/>
            <person name="Dianou D."/>
            <person name="Shinjo R."/>
            <person name="Asakawa S."/>
        </authorList>
    </citation>
    <scope>NUCLEOTIDE SEQUENCE [LARGE SCALE GENOMIC DNA]</scope>
    <source>
        <strain evidence="10 11">SS37A-Re</strain>
    </source>
</reference>
<dbReference type="SUPFAM" id="SSF52172">
    <property type="entry name" value="CheY-like"/>
    <property type="match status" value="1"/>
</dbReference>
<comment type="subcellular location">
    <subcellularLocation>
        <location evidence="5">Cytoplasm</location>
    </subcellularLocation>
</comment>
<comment type="domain">
    <text evidence="5">Contains a C-terminal catalytic domain, and an N-terminal region which modulates catalytic activity.</text>
</comment>
<evidence type="ECO:0000256" key="7">
    <source>
        <dbReference type="PROSITE-ProRule" id="PRU00169"/>
    </source>
</evidence>
<dbReference type="PIRSF" id="PIRSF000876">
    <property type="entry name" value="RR_chemtxs_CheB"/>
    <property type="match status" value="1"/>
</dbReference>
<protein>
    <recommendedName>
        <fullName evidence="5">Protein-glutamate methylesterase/protein-glutamine glutaminase</fullName>
        <ecNumber evidence="5">3.1.1.61</ecNumber>
        <ecNumber evidence="5">3.5.1.44</ecNumber>
    </recommendedName>
</protein>
<evidence type="ECO:0000313" key="10">
    <source>
        <dbReference type="EMBL" id="BDV33027.1"/>
    </source>
</evidence>
<proteinExistence type="inferred from homology"/>